<evidence type="ECO:0000256" key="2">
    <source>
        <dbReference type="ARBA" id="ARBA00022980"/>
    </source>
</evidence>
<evidence type="ECO:0000256" key="4">
    <source>
        <dbReference type="ARBA" id="ARBA00035198"/>
    </source>
</evidence>
<protein>
    <recommendedName>
        <fullName evidence="4 5">Large ribosomal subunit protein uL16</fullName>
    </recommendedName>
</protein>
<dbReference type="CDD" id="cd01433">
    <property type="entry name" value="Ribosomal_L16_L10e"/>
    <property type="match status" value="1"/>
</dbReference>
<dbReference type="Pfam" id="PF00252">
    <property type="entry name" value="Ribosomal_L16"/>
    <property type="match status" value="1"/>
</dbReference>
<dbReference type="InterPro" id="IPR036920">
    <property type="entry name" value="Ribosomal_uL16_sf"/>
</dbReference>
<evidence type="ECO:0000256" key="3">
    <source>
        <dbReference type="ARBA" id="ARBA00023274"/>
    </source>
</evidence>
<dbReference type="HAMAP" id="MF_01342">
    <property type="entry name" value="Ribosomal_uL16"/>
    <property type="match status" value="1"/>
</dbReference>
<reference evidence="10" key="1">
    <citation type="journal article" date="2019" name="Int. J. Syst. Evol. Microbiol.">
        <title>The Global Catalogue of Microorganisms (GCM) 10K type strain sequencing project: providing services to taxonomists for standard genome sequencing and annotation.</title>
        <authorList>
            <consortium name="The Broad Institute Genomics Platform"/>
            <consortium name="The Broad Institute Genome Sequencing Center for Infectious Disease"/>
            <person name="Wu L."/>
            <person name="Ma J."/>
        </authorList>
    </citation>
    <scope>NUCLEOTIDE SEQUENCE [LARGE SCALE GENOMIC DNA]</scope>
    <source>
        <strain evidence="10">JCM 17130</strain>
    </source>
</reference>
<dbReference type="PROSITE" id="PS00586">
    <property type="entry name" value="RIBOSOMAL_L16_1"/>
    <property type="match status" value="1"/>
</dbReference>
<keyword evidence="5 7" id="KW-0694">RNA-binding</keyword>
<keyword evidence="5 7" id="KW-0699">rRNA-binding</keyword>
<evidence type="ECO:0000256" key="8">
    <source>
        <dbReference type="SAM" id="MobiDB-lite"/>
    </source>
</evidence>
<evidence type="ECO:0000256" key="1">
    <source>
        <dbReference type="ARBA" id="ARBA00008931"/>
    </source>
</evidence>
<dbReference type="InterPro" id="IPR000114">
    <property type="entry name" value="Ribosomal_uL16_bact-type"/>
</dbReference>
<comment type="caution">
    <text evidence="9">The sequence shown here is derived from an EMBL/GenBank/DDBJ whole genome shotgun (WGS) entry which is preliminary data.</text>
</comment>
<dbReference type="NCBIfam" id="TIGR01164">
    <property type="entry name" value="rplP_bact"/>
    <property type="match status" value="1"/>
</dbReference>
<dbReference type="EMBL" id="JBHUEE010000001">
    <property type="protein sequence ID" value="MFD1716540.1"/>
    <property type="molecule type" value="Genomic_DNA"/>
</dbReference>
<feature type="compositionally biased region" description="Basic residues" evidence="8">
    <location>
        <begin position="1"/>
        <end position="20"/>
    </location>
</feature>
<dbReference type="PRINTS" id="PR00060">
    <property type="entry name" value="RIBOSOMALL16"/>
</dbReference>
<keyword evidence="10" id="KW-1185">Reference proteome</keyword>
<keyword evidence="2 5" id="KW-0689">Ribosomal protein</keyword>
<dbReference type="Gene3D" id="3.90.1170.10">
    <property type="entry name" value="Ribosomal protein L10e/L16"/>
    <property type="match status" value="1"/>
</dbReference>
<proteinExistence type="inferred from homology"/>
<evidence type="ECO:0000313" key="9">
    <source>
        <dbReference type="EMBL" id="MFD1716540.1"/>
    </source>
</evidence>
<organism evidence="9 10">
    <name type="scientific">Georgenia deserti</name>
    <dbReference type="NCBI Taxonomy" id="2093781"/>
    <lineage>
        <taxon>Bacteria</taxon>
        <taxon>Bacillati</taxon>
        <taxon>Actinomycetota</taxon>
        <taxon>Actinomycetes</taxon>
        <taxon>Micrococcales</taxon>
        <taxon>Bogoriellaceae</taxon>
        <taxon>Georgenia</taxon>
    </lineage>
</organism>
<dbReference type="GO" id="GO:0005840">
    <property type="term" value="C:ribosome"/>
    <property type="evidence" value="ECO:0007669"/>
    <property type="project" value="UniProtKB-KW"/>
</dbReference>
<evidence type="ECO:0000256" key="5">
    <source>
        <dbReference type="HAMAP-Rule" id="MF_01342"/>
    </source>
</evidence>
<dbReference type="PANTHER" id="PTHR12220:SF13">
    <property type="entry name" value="LARGE RIBOSOMAL SUBUNIT PROTEIN UL16M"/>
    <property type="match status" value="1"/>
</dbReference>
<evidence type="ECO:0000256" key="7">
    <source>
        <dbReference type="RuleBase" id="RU004414"/>
    </source>
</evidence>
<comment type="similarity">
    <text evidence="1 5 6">Belongs to the universal ribosomal protein uL16 family.</text>
</comment>
<feature type="region of interest" description="Disordered" evidence="8">
    <location>
        <begin position="1"/>
        <end position="22"/>
    </location>
</feature>
<dbReference type="RefSeq" id="WP_388001972.1">
    <property type="nucleotide sequence ID" value="NZ_JBHUEE010000001.1"/>
</dbReference>
<dbReference type="Proteomes" id="UP001597277">
    <property type="component" value="Unassembled WGS sequence"/>
</dbReference>
<keyword evidence="3 5" id="KW-0687">Ribonucleoprotein</keyword>
<name>A0ABW4KZV0_9MICO</name>
<comment type="subunit">
    <text evidence="5 7">Part of the 50S ribosomal subunit.</text>
</comment>
<dbReference type="SUPFAM" id="SSF54686">
    <property type="entry name" value="Ribosomal protein L16p/L10e"/>
    <property type="match status" value="1"/>
</dbReference>
<accession>A0ABW4KZV0</accession>
<evidence type="ECO:0000256" key="6">
    <source>
        <dbReference type="RuleBase" id="RU004413"/>
    </source>
</evidence>
<dbReference type="InterPro" id="IPR047873">
    <property type="entry name" value="Ribosomal_uL16"/>
</dbReference>
<gene>
    <name evidence="5 9" type="primary">rplP</name>
    <name evidence="9" type="ORF">ACFSE6_01740</name>
</gene>
<dbReference type="PROSITE" id="PS00701">
    <property type="entry name" value="RIBOSOMAL_L16_2"/>
    <property type="match status" value="1"/>
</dbReference>
<dbReference type="InterPro" id="IPR020798">
    <property type="entry name" value="Ribosomal_uL16_CS"/>
</dbReference>
<keyword evidence="5 7" id="KW-0820">tRNA-binding</keyword>
<sequence length="139" mass="15647">MLIPRRTKHRKQHKPSRRGVAKGGTSINFGDYGIQALEGSYVTNRQIEAARIAMTRHIKRGGKVWINIFPDRPLTKKPAETRMGSGKGSPEWWVANVKPGRVMFELAGVDERLAREAMSRAQHKLPMKTRFVAREGGEG</sequence>
<evidence type="ECO:0000313" key="10">
    <source>
        <dbReference type="Proteomes" id="UP001597277"/>
    </source>
</evidence>
<dbReference type="PANTHER" id="PTHR12220">
    <property type="entry name" value="50S/60S RIBOSOMAL PROTEIN L16"/>
    <property type="match status" value="1"/>
</dbReference>
<dbReference type="InterPro" id="IPR016180">
    <property type="entry name" value="Ribosomal_uL16_dom"/>
</dbReference>
<comment type="function">
    <text evidence="5 7">Binds 23S rRNA and is also seen to make contacts with the A and possibly P site tRNAs.</text>
</comment>